<reference evidence="1" key="1">
    <citation type="submission" date="2016-09" db="EMBL/GenBank/DDBJ databases">
        <authorList>
            <person name="Capua I."/>
            <person name="De Benedictis P."/>
            <person name="Joannis T."/>
            <person name="Lombin L.H."/>
            <person name="Cattoli G."/>
        </authorList>
    </citation>
    <scope>NUCLEOTIDE SEQUENCE</scope>
    <source>
        <strain evidence="1">B9</strain>
    </source>
</reference>
<proteinExistence type="predicted"/>
<evidence type="ECO:0000313" key="1">
    <source>
        <dbReference type="EMBL" id="SCU75747.1"/>
    </source>
</evidence>
<dbReference type="AlphaFoldDB" id="A0A1K0J9I4"/>
<sequence length="75" mass="8236">MPDSSLRHLNSYDVYQRFTYVTHTSQPSSSIPCCSGSLPSCLTARRHPCGGYIVRRASHPTVTSDACLPRLLLVA</sequence>
<dbReference type="EMBL" id="FMSH01000167">
    <property type="protein sequence ID" value="SCU75747.1"/>
    <property type="molecule type" value="Genomic_DNA"/>
</dbReference>
<gene>
    <name evidence="1" type="ORF">CNECB9_2490005</name>
</gene>
<organism evidence="1">
    <name type="scientific">Cupriavidus necator</name>
    <name type="common">Alcaligenes eutrophus</name>
    <name type="synonym">Ralstonia eutropha</name>
    <dbReference type="NCBI Taxonomy" id="106590"/>
    <lineage>
        <taxon>Bacteria</taxon>
        <taxon>Pseudomonadati</taxon>
        <taxon>Pseudomonadota</taxon>
        <taxon>Betaproteobacteria</taxon>
        <taxon>Burkholderiales</taxon>
        <taxon>Burkholderiaceae</taxon>
        <taxon>Cupriavidus</taxon>
    </lineage>
</organism>
<accession>A0A1K0J9I4</accession>
<protein>
    <submittedName>
        <fullName evidence="1">Uncharacterized protein</fullName>
    </submittedName>
</protein>
<name>A0A1K0J9I4_CUPNE</name>